<proteinExistence type="predicted"/>
<dbReference type="AlphaFoldDB" id="A0A069B114"/>
<gene>
    <name evidence="1" type="ORF">BN1095_6610002</name>
</gene>
<dbReference type="EMBL" id="LK933362">
    <property type="protein sequence ID" value="CDT72112.1"/>
    <property type="molecule type" value="Genomic_DNA"/>
</dbReference>
<organism evidence="1">
    <name type="scientific">Clostridioides difficile</name>
    <name type="common">Peptoclostridium difficile</name>
    <dbReference type="NCBI Taxonomy" id="1496"/>
    <lineage>
        <taxon>Bacteria</taxon>
        <taxon>Bacillati</taxon>
        <taxon>Bacillota</taxon>
        <taxon>Clostridia</taxon>
        <taxon>Peptostreptococcales</taxon>
        <taxon>Peptostreptococcaceae</taxon>
        <taxon>Clostridioides</taxon>
    </lineage>
</organism>
<name>A0A069B114_CLODI</name>
<sequence length="47" mass="4968">MEDVCGALFLALGAGWFDGGRVVFCGGNGVAFLRERTRTGCERADEG</sequence>
<reference evidence="1" key="1">
    <citation type="submission" date="2014-07" db="EMBL/GenBank/DDBJ databases">
        <authorList>
            <person name="Monot Marc"/>
        </authorList>
    </citation>
    <scope>NUCLEOTIDE SEQUENCE</scope>
    <source>
        <strain evidence="1">7032989</strain>
    </source>
</reference>
<evidence type="ECO:0000313" key="1">
    <source>
        <dbReference type="EMBL" id="CDT72112.1"/>
    </source>
</evidence>
<accession>A0A069B114</accession>
<protein>
    <submittedName>
        <fullName evidence="1">Uncharacterized protein</fullName>
    </submittedName>
</protein>